<evidence type="ECO:0000256" key="4">
    <source>
        <dbReference type="ARBA" id="ARBA00022840"/>
    </source>
</evidence>
<keyword evidence="8" id="KW-1185">Reference proteome</keyword>
<dbReference type="GO" id="GO:0030729">
    <property type="term" value="F:acetoacetate-CoA ligase activity"/>
    <property type="evidence" value="ECO:0007669"/>
    <property type="project" value="UniProtKB-EC"/>
</dbReference>
<evidence type="ECO:0000313" key="7">
    <source>
        <dbReference type="EMBL" id="MFD2759974.1"/>
    </source>
</evidence>
<keyword evidence="2 7" id="KW-0436">Ligase</keyword>
<dbReference type="CDD" id="cd05943">
    <property type="entry name" value="AACS"/>
    <property type="match status" value="1"/>
</dbReference>
<dbReference type="InterPro" id="IPR020845">
    <property type="entry name" value="AMP-binding_CS"/>
</dbReference>
<proteinExistence type="inferred from homology"/>
<dbReference type="SUPFAM" id="SSF56801">
    <property type="entry name" value="Acetyl-CoA synthetase-like"/>
    <property type="match status" value="1"/>
</dbReference>
<dbReference type="Gene3D" id="3.40.50.12780">
    <property type="entry name" value="N-terminal domain of ligase-like"/>
    <property type="match status" value="1"/>
</dbReference>
<dbReference type="PROSITE" id="PS00455">
    <property type="entry name" value="AMP_BINDING"/>
    <property type="match status" value="1"/>
</dbReference>
<comment type="caution">
    <text evidence="7">The sequence shown here is derived from an EMBL/GenBank/DDBJ whole genome shotgun (WGS) entry which is preliminary data.</text>
</comment>
<feature type="domain" description="AMP-dependent synthetase/ligase" evidence="5">
    <location>
        <begin position="104"/>
        <end position="474"/>
    </location>
</feature>
<dbReference type="PANTHER" id="PTHR42921:SF1">
    <property type="entry name" value="ACETOACETYL-COA SYNTHETASE"/>
    <property type="match status" value="1"/>
</dbReference>
<dbReference type="EMBL" id="JBHUNA010000005">
    <property type="protein sequence ID" value="MFD2759974.1"/>
    <property type="molecule type" value="Genomic_DNA"/>
</dbReference>
<evidence type="ECO:0000256" key="1">
    <source>
        <dbReference type="ARBA" id="ARBA00006432"/>
    </source>
</evidence>
<dbReference type="InterPro" id="IPR032387">
    <property type="entry name" value="ACAS_N"/>
</dbReference>
<dbReference type="InterPro" id="IPR000873">
    <property type="entry name" value="AMP-dep_synth/lig_dom"/>
</dbReference>
<accession>A0ABW5V2L0</accession>
<sequence length="660" mass="74869">MSEIKEGTLLWEPSEKRKQQSNIYHYMNWLKEHKNKTFNDYHTLWKWSVEELEDFWTSIWEYFDIQAKQPYETVLTSHEMPGAKWFPEATINYAEHVFRNWDDNEPAIIHASELRGTEEVTWQQLYRDTSAMQQTMKKLGVTKGDRVVAYVANTYESIVAFLATASLGAIWSSASPEFGTQSVIDRFKQIEPKLMVTVDGYRYGGKDFDRTSVIEDIQSELPGLEATIVIPYLDENPNTGQLKKTILWKDATNTPGTLTYEYVNFNDPLWVLFSSGTTGKPKPIVQSQGGILLEHLKALTFHADLSKGDRFFWFTTTGWMMWNFLVGGLLTGSTIILYDGNPGYPDKKMLWKFAQDTKMTLFGTSASFITGCMKDGLEPGKEFDLTRLESISSTGSPLPPEGFQWCYDNVKEDLWIASASGGTDVCTAFILGAPILPVYAGELQCRGLGAKIESFDDDAKPQIEEVGELVLTEPFPSMPIYFWNDPDGSRLHDSYFDVFPGIWRHGDYLKVTDRHTCVIYGRSDATINRGGIRIGTSEIYRAVDHVREVSDSLIVDVPKGDGDSYTPLFVMMKDGTDLTEYIKKTIKNEIRTQCSPRHVPSGIYQVPDLPKTLNGKKLEIPIKKILMGKPVDQVVNKGSLSNQGALDYFVRFAEERFEIK</sequence>
<dbReference type="InterPro" id="IPR045851">
    <property type="entry name" value="AMP-bd_C_sf"/>
</dbReference>
<dbReference type="NCBIfam" id="TIGR01217">
    <property type="entry name" value="ac_ac_CoA_syn"/>
    <property type="match status" value="1"/>
</dbReference>
<feature type="domain" description="Acetyl-coenzyme A synthetase N-terminal" evidence="6">
    <location>
        <begin position="41"/>
        <end position="96"/>
    </location>
</feature>
<keyword evidence="3" id="KW-0547">Nucleotide-binding</keyword>
<dbReference type="InterPro" id="IPR005914">
    <property type="entry name" value="Acac_CoA_synth"/>
</dbReference>
<dbReference type="Proteomes" id="UP001597502">
    <property type="component" value="Unassembled WGS sequence"/>
</dbReference>
<comment type="similarity">
    <text evidence="1">Belongs to the ATP-dependent AMP-binding enzyme family.</text>
</comment>
<evidence type="ECO:0000313" key="8">
    <source>
        <dbReference type="Proteomes" id="UP001597502"/>
    </source>
</evidence>
<dbReference type="NCBIfam" id="NF002937">
    <property type="entry name" value="PRK03584.1"/>
    <property type="match status" value="1"/>
</dbReference>
<reference evidence="8" key="1">
    <citation type="journal article" date="2019" name="Int. J. Syst. Evol. Microbiol.">
        <title>The Global Catalogue of Microorganisms (GCM) 10K type strain sequencing project: providing services to taxonomists for standard genome sequencing and annotation.</title>
        <authorList>
            <consortium name="The Broad Institute Genomics Platform"/>
            <consortium name="The Broad Institute Genome Sequencing Center for Infectious Disease"/>
            <person name="Wu L."/>
            <person name="Ma J."/>
        </authorList>
    </citation>
    <scope>NUCLEOTIDE SEQUENCE [LARGE SCALE GENOMIC DNA]</scope>
    <source>
        <strain evidence="8">TISTR 1535</strain>
    </source>
</reference>
<dbReference type="Pfam" id="PF16177">
    <property type="entry name" value="ACAS_N"/>
    <property type="match status" value="1"/>
</dbReference>
<dbReference type="Pfam" id="PF00501">
    <property type="entry name" value="AMP-binding"/>
    <property type="match status" value="1"/>
</dbReference>
<dbReference type="Gene3D" id="3.30.300.30">
    <property type="match status" value="1"/>
</dbReference>
<evidence type="ECO:0000259" key="5">
    <source>
        <dbReference type="Pfam" id="PF00501"/>
    </source>
</evidence>
<dbReference type="EC" id="6.2.1.16" evidence="7"/>
<name>A0ABW5V2L0_9BACI</name>
<dbReference type="RefSeq" id="WP_382390999.1">
    <property type="nucleotide sequence ID" value="NZ_JBHUNA010000005.1"/>
</dbReference>
<evidence type="ECO:0000256" key="2">
    <source>
        <dbReference type="ARBA" id="ARBA00022598"/>
    </source>
</evidence>
<evidence type="ECO:0000259" key="6">
    <source>
        <dbReference type="Pfam" id="PF16177"/>
    </source>
</evidence>
<protein>
    <submittedName>
        <fullName evidence="7">Acetoacetate--CoA ligase</fullName>
        <ecNumber evidence="7">6.2.1.16</ecNumber>
    </submittedName>
</protein>
<organism evidence="7 8">
    <name type="scientific">Lentibacillus juripiscarius</name>
    <dbReference type="NCBI Taxonomy" id="257446"/>
    <lineage>
        <taxon>Bacteria</taxon>
        <taxon>Bacillati</taxon>
        <taxon>Bacillota</taxon>
        <taxon>Bacilli</taxon>
        <taxon>Bacillales</taxon>
        <taxon>Bacillaceae</taxon>
        <taxon>Lentibacillus</taxon>
    </lineage>
</organism>
<keyword evidence="4" id="KW-0067">ATP-binding</keyword>
<gene>
    <name evidence="7" type="ORF">ACFSUO_03115</name>
</gene>
<dbReference type="PANTHER" id="PTHR42921">
    <property type="entry name" value="ACETOACETYL-COA SYNTHETASE"/>
    <property type="match status" value="1"/>
</dbReference>
<evidence type="ECO:0000256" key="3">
    <source>
        <dbReference type="ARBA" id="ARBA00022741"/>
    </source>
</evidence>
<dbReference type="InterPro" id="IPR042099">
    <property type="entry name" value="ANL_N_sf"/>
</dbReference>